<dbReference type="AlphaFoldDB" id="A0A7Y9ZKQ2"/>
<dbReference type="SUPFAM" id="SSF54001">
    <property type="entry name" value="Cysteine proteinases"/>
    <property type="match status" value="1"/>
</dbReference>
<evidence type="ECO:0000313" key="5">
    <source>
        <dbReference type="Proteomes" id="UP000562045"/>
    </source>
</evidence>
<accession>A0A7Y9ZKQ2</accession>
<dbReference type="RefSeq" id="WP_179650580.1">
    <property type="nucleotide sequence ID" value="NZ_JACBZM010000001.1"/>
</dbReference>
<evidence type="ECO:0000256" key="1">
    <source>
        <dbReference type="SAM" id="MobiDB-lite"/>
    </source>
</evidence>
<feature type="region of interest" description="Disordered" evidence="1">
    <location>
        <begin position="1"/>
        <end position="38"/>
    </location>
</feature>
<gene>
    <name evidence="4" type="ORF">BJ993_003780</name>
</gene>
<feature type="transmembrane region" description="Helical" evidence="2">
    <location>
        <begin position="78"/>
        <end position="98"/>
    </location>
</feature>
<organism evidence="4 5">
    <name type="scientific">Nocardioides aromaticivorans</name>
    <dbReference type="NCBI Taxonomy" id="200618"/>
    <lineage>
        <taxon>Bacteria</taxon>
        <taxon>Bacillati</taxon>
        <taxon>Actinomycetota</taxon>
        <taxon>Actinomycetes</taxon>
        <taxon>Propionibacteriales</taxon>
        <taxon>Nocardioidaceae</taxon>
        <taxon>Nocardioides</taxon>
    </lineage>
</organism>
<dbReference type="InterPro" id="IPR038765">
    <property type="entry name" value="Papain-like_cys_pep_sf"/>
</dbReference>
<reference evidence="4 5" key="1">
    <citation type="submission" date="2020-07" db="EMBL/GenBank/DDBJ databases">
        <title>Sequencing the genomes of 1000 actinobacteria strains.</title>
        <authorList>
            <person name="Klenk H.-P."/>
        </authorList>
    </citation>
    <scope>NUCLEOTIDE SEQUENCE [LARGE SCALE GENOMIC DNA]</scope>
    <source>
        <strain evidence="4 5">DSM 15131</strain>
    </source>
</reference>
<feature type="transmembrane region" description="Helical" evidence="2">
    <location>
        <begin position="639"/>
        <end position="666"/>
    </location>
</feature>
<evidence type="ECO:0000256" key="2">
    <source>
        <dbReference type="SAM" id="Phobius"/>
    </source>
</evidence>
<feature type="transmembrane region" description="Helical" evidence="2">
    <location>
        <begin position="219"/>
        <end position="237"/>
    </location>
</feature>
<feature type="region of interest" description="Disordered" evidence="1">
    <location>
        <begin position="579"/>
        <end position="628"/>
    </location>
</feature>
<dbReference type="PANTHER" id="PTHR42736">
    <property type="entry name" value="PROTEIN-GLUTAMINE GAMMA-GLUTAMYLTRANSFERASE"/>
    <property type="match status" value="1"/>
</dbReference>
<feature type="compositionally biased region" description="Low complexity" evidence="1">
    <location>
        <begin position="23"/>
        <end position="38"/>
    </location>
</feature>
<comment type="caution">
    <text evidence="4">The sequence shown here is derived from an EMBL/GenBank/DDBJ whole genome shotgun (WGS) entry which is preliminary data.</text>
</comment>
<keyword evidence="2" id="KW-0812">Transmembrane</keyword>
<keyword evidence="4" id="KW-0645">Protease</keyword>
<feature type="transmembrane region" description="Helical" evidence="2">
    <location>
        <begin position="105"/>
        <end position="126"/>
    </location>
</feature>
<evidence type="ECO:0000259" key="3">
    <source>
        <dbReference type="SMART" id="SM00460"/>
    </source>
</evidence>
<feature type="compositionally biased region" description="Pro residues" evidence="1">
    <location>
        <begin position="1"/>
        <end position="22"/>
    </location>
</feature>
<sequence length="832" mass="89767">MTALRPPPGPPGPPPGPPPVGPPVRSASTSTSGPVVVVPQRRGRPGTLPSWWLVLVDAVLVVGLGVLCAWPLGEAYLGHRWLVALVAGLGLGVLVACVSARLRWGAWLTVLVAVAGYLAVGSAVVVPDRTRGGVLPTADSLRDLVTGATRTWRESLTLPVPLAETGTVLIVPLLTGLAGGLAAAVLLWRTRRAGLAGPVLGLVLVVGCAFGDITAEATLLRGLAVAAVAVVWLRWREQRHVRARWGRRVVATLAVVALAGGAALGVAAMAGTGDQRAVLRDHVDPPFDPRDYPSPLAKFRAYKKKEALRDTTLFTVDGLDSGTRVRFAVMDYYDGIVWNVSGGPGSVHDSGTFRRLRNDPEANLEATTRGTITIGAYTGVWVPSVGTTLSMTPLTNGEVDGEAAGELVINRETETVAQIGGVKQGTTFEIEAEVAPELADEEVRELRAASVALPRPKMVPEELVERVQRWQVEAGFDRGTDGEVALFLRDAFREHGYYSDGVDDFTPSGHGFSRLAVLMKTATPVGNAEQYAAAMALAGQQMNLPIRVVIGFKVPPGGGEVRGEDVTAWTEVKFDGAGWVAFDPTPEEDKKLRKPNDEPNEEPQPQVLQPPRVPGEPKEASDNLQQGDGERSDIDILEVLGTILGILLDVAKIALLTLPLWGVLLYKFLRRRRRRRAGDATVRLTGAWRELADRMRDLGVRPAPGATRRESAYAAADRYDVVPVVTLAHTADRHVYGADEPTPDEASAYWADVDTALKRIRKATPWWRRLLARFSLASVPWRAALARARARLRRIGAAVGRRVLAFWPVARVRAGVRRLARREGTGSFRRKR</sequence>
<dbReference type="InterPro" id="IPR052901">
    <property type="entry name" value="Bact_TGase-like"/>
</dbReference>
<feature type="compositionally biased region" description="Basic and acidic residues" evidence="1">
    <location>
        <begin position="587"/>
        <end position="597"/>
    </location>
</feature>
<keyword evidence="2" id="KW-1133">Transmembrane helix</keyword>
<dbReference type="GO" id="GO:0006508">
    <property type="term" value="P:proteolysis"/>
    <property type="evidence" value="ECO:0007669"/>
    <property type="project" value="UniProtKB-KW"/>
</dbReference>
<dbReference type="Pfam" id="PF01841">
    <property type="entry name" value="Transglut_core"/>
    <property type="match status" value="1"/>
</dbReference>
<evidence type="ECO:0000313" key="4">
    <source>
        <dbReference type="EMBL" id="NYI46700.1"/>
    </source>
</evidence>
<dbReference type="Pfam" id="PF11992">
    <property type="entry name" value="TgpA_N"/>
    <property type="match status" value="1"/>
</dbReference>
<feature type="transmembrane region" description="Helical" evidence="2">
    <location>
        <begin position="195"/>
        <end position="213"/>
    </location>
</feature>
<feature type="transmembrane region" description="Helical" evidence="2">
    <location>
        <begin position="249"/>
        <end position="270"/>
    </location>
</feature>
<proteinExistence type="predicted"/>
<keyword evidence="4" id="KW-0378">Hydrolase</keyword>
<dbReference type="GO" id="GO:0008233">
    <property type="term" value="F:peptidase activity"/>
    <property type="evidence" value="ECO:0007669"/>
    <property type="project" value="UniProtKB-KW"/>
</dbReference>
<dbReference type="PANTHER" id="PTHR42736:SF1">
    <property type="entry name" value="PROTEIN-GLUTAMINE GAMMA-GLUTAMYLTRANSFERASE"/>
    <property type="match status" value="1"/>
</dbReference>
<dbReference type="Gene3D" id="3.10.620.30">
    <property type="match status" value="1"/>
</dbReference>
<dbReference type="InterPro" id="IPR021878">
    <property type="entry name" value="TgpA_N"/>
</dbReference>
<keyword evidence="2" id="KW-0472">Membrane</keyword>
<feature type="domain" description="Transglutaminase-like" evidence="3">
    <location>
        <begin position="520"/>
        <end position="586"/>
    </location>
</feature>
<feature type="transmembrane region" description="Helical" evidence="2">
    <location>
        <begin position="168"/>
        <end position="188"/>
    </location>
</feature>
<dbReference type="Proteomes" id="UP000562045">
    <property type="component" value="Unassembled WGS sequence"/>
</dbReference>
<dbReference type="SMART" id="SM00460">
    <property type="entry name" value="TGc"/>
    <property type="match status" value="1"/>
</dbReference>
<protein>
    <submittedName>
        <fullName evidence="4">Transglutaminase-like putative cysteine protease</fullName>
    </submittedName>
</protein>
<name>A0A7Y9ZKQ2_9ACTN</name>
<feature type="transmembrane region" description="Helical" evidence="2">
    <location>
        <begin position="51"/>
        <end position="72"/>
    </location>
</feature>
<dbReference type="InterPro" id="IPR002931">
    <property type="entry name" value="Transglutaminase-like"/>
</dbReference>
<dbReference type="EMBL" id="JACBZM010000001">
    <property type="protein sequence ID" value="NYI46700.1"/>
    <property type="molecule type" value="Genomic_DNA"/>
</dbReference>